<dbReference type="EMBL" id="BKCJ010004820">
    <property type="protein sequence ID" value="GEU63281.1"/>
    <property type="molecule type" value="Genomic_DNA"/>
</dbReference>
<proteinExistence type="predicted"/>
<name>A0A6L2LNA6_TANCI</name>
<protein>
    <submittedName>
        <fullName evidence="1">Uncharacterized protein</fullName>
    </submittedName>
</protein>
<gene>
    <name evidence="1" type="ORF">Tci_035259</name>
</gene>
<comment type="caution">
    <text evidence="1">The sequence shown here is derived from an EMBL/GenBank/DDBJ whole genome shotgun (WGS) entry which is preliminary data.</text>
</comment>
<organism evidence="1">
    <name type="scientific">Tanacetum cinerariifolium</name>
    <name type="common">Dalmatian daisy</name>
    <name type="synonym">Chrysanthemum cinerariifolium</name>
    <dbReference type="NCBI Taxonomy" id="118510"/>
    <lineage>
        <taxon>Eukaryota</taxon>
        <taxon>Viridiplantae</taxon>
        <taxon>Streptophyta</taxon>
        <taxon>Embryophyta</taxon>
        <taxon>Tracheophyta</taxon>
        <taxon>Spermatophyta</taxon>
        <taxon>Magnoliopsida</taxon>
        <taxon>eudicotyledons</taxon>
        <taxon>Gunneridae</taxon>
        <taxon>Pentapetalae</taxon>
        <taxon>asterids</taxon>
        <taxon>campanulids</taxon>
        <taxon>Asterales</taxon>
        <taxon>Asteraceae</taxon>
        <taxon>Asteroideae</taxon>
        <taxon>Anthemideae</taxon>
        <taxon>Anthemidinae</taxon>
        <taxon>Tanacetum</taxon>
    </lineage>
</organism>
<reference evidence="1" key="1">
    <citation type="journal article" date="2019" name="Sci. Rep.">
        <title>Draft genome of Tanacetum cinerariifolium, the natural source of mosquito coil.</title>
        <authorList>
            <person name="Yamashiro T."/>
            <person name="Shiraishi A."/>
            <person name="Satake H."/>
            <person name="Nakayama K."/>
        </authorList>
    </citation>
    <scope>NUCLEOTIDE SEQUENCE</scope>
</reference>
<sequence>MREETQDRKAAWYLDDGTIVGDTHIVAKALDIIKIDGSARGLFYNVDKTKLFWPVEDPRSRVKGVFPINISRSLNGVKLLVAVTTLPINLDGLGILSARDIIQYAFIASCMQMSDLQSKILLNTGIVSYGSSFMHAFDAFNC</sequence>
<accession>A0A6L2LNA6</accession>
<dbReference type="AlphaFoldDB" id="A0A6L2LNA6"/>
<evidence type="ECO:0000313" key="1">
    <source>
        <dbReference type="EMBL" id="GEU63281.1"/>
    </source>
</evidence>